<dbReference type="AlphaFoldDB" id="A0A7W7D4E3"/>
<feature type="compositionally biased region" description="Basic residues" evidence="1">
    <location>
        <begin position="45"/>
        <end position="55"/>
    </location>
</feature>
<dbReference type="EMBL" id="JACHND010000001">
    <property type="protein sequence ID" value="MBB4700109.1"/>
    <property type="molecule type" value="Genomic_DNA"/>
</dbReference>
<dbReference type="RefSeq" id="WP_184878028.1">
    <property type="nucleotide sequence ID" value="NZ_BOOV01000009.1"/>
</dbReference>
<evidence type="ECO:0000256" key="1">
    <source>
        <dbReference type="SAM" id="MobiDB-lite"/>
    </source>
</evidence>
<dbReference type="Proteomes" id="UP000542210">
    <property type="component" value="Unassembled WGS sequence"/>
</dbReference>
<keyword evidence="3" id="KW-1185">Reference proteome</keyword>
<proteinExistence type="predicted"/>
<protein>
    <submittedName>
        <fullName evidence="2">Uncharacterized protein</fullName>
    </submittedName>
</protein>
<comment type="caution">
    <text evidence="2">The sequence shown here is derived from an EMBL/GenBank/DDBJ whole genome shotgun (WGS) entry which is preliminary data.</text>
</comment>
<organism evidence="2 3">
    <name type="scientific">Sphaerisporangium siamense</name>
    <dbReference type="NCBI Taxonomy" id="795645"/>
    <lineage>
        <taxon>Bacteria</taxon>
        <taxon>Bacillati</taxon>
        <taxon>Actinomycetota</taxon>
        <taxon>Actinomycetes</taxon>
        <taxon>Streptosporangiales</taxon>
        <taxon>Streptosporangiaceae</taxon>
        <taxon>Sphaerisporangium</taxon>
    </lineage>
</organism>
<evidence type="ECO:0000313" key="2">
    <source>
        <dbReference type="EMBL" id="MBB4700109.1"/>
    </source>
</evidence>
<reference evidence="2 3" key="1">
    <citation type="submission" date="2020-08" db="EMBL/GenBank/DDBJ databases">
        <title>Sequencing the genomes of 1000 actinobacteria strains.</title>
        <authorList>
            <person name="Klenk H.-P."/>
        </authorList>
    </citation>
    <scope>NUCLEOTIDE SEQUENCE [LARGE SCALE GENOMIC DNA]</scope>
    <source>
        <strain evidence="2 3">DSM 45784</strain>
    </source>
</reference>
<evidence type="ECO:0000313" key="3">
    <source>
        <dbReference type="Proteomes" id="UP000542210"/>
    </source>
</evidence>
<name>A0A7W7D4E3_9ACTN</name>
<gene>
    <name evidence="2" type="ORF">BJ982_001653</name>
</gene>
<feature type="region of interest" description="Disordered" evidence="1">
    <location>
        <begin position="45"/>
        <end position="72"/>
    </location>
</feature>
<sequence length="137" mass="15037">MSTVIGKSEGIAHGTLKGYKQHRYRKVESCEPCLKAVREDYARRKAVRTTPRVRKPQAAAVAPEPAPWGLVHGDTAREPALTYIPYRDAEGQEAERREQLAAALCVAGRARDVADCKELLDMLGLLAVVENSPEGAR</sequence>
<accession>A0A7W7D4E3</accession>